<comment type="caution">
    <text evidence="1">The sequence shown here is derived from an EMBL/GenBank/DDBJ whole genome shotgun (WGS) entry which is preliminary data.</text>
</comment>
<evidence type="ECO:0008006" key="3">
    <source>
        <dbReference type="Google" id="ProtNLM"/>
    </source>
</evidence>
<dbReference type="PANTHER" id="PTHR33361">
    <property type="entry name" value="GLR0591 PROTEIN"/>
    <property type="match status" value="1"/>
</dbReference>
<dbReference type="RefSeq" id="WP_066839214.1">
    <property type="nucleotide sequence ID" value="NZ_DAMCGO010000001.1"/>
</dbReference>
<dbReference type="EMBL" id="LSTQ01000010">
    <property type="protein sequence ID" value="OAH30024.1"/>
    <property type="molecule type" value="Genomic_DNA"/>
</dbReference>
<protein>
    <recommendedName>
        <fullName evidence="3">DUF885 domain-containing protein</fullName>
    </recommendedName>
</protein>
<name>A0A177IMP1_9CORY</name>
<accession>A0A177IMP1</accession>
<dbReference type="PANTHER" id="PTHR33361:SF2">
    <property type="entry name" value="DUF885 DOMAIN-CONTAINING PROTEIN"/>
    <property type="match status" value="1"/>
</dbReference>
<dbReference type="AlphaFoldDB" id="A0A177IMP1"/>
<evidence type="ECO:0000313" key="1">
    <source>
        <dbReference type="EMBL" id="OAH30024.1"/>
    </source>
</evidence>
<gene>
    <name evidence="1" type="ORF">AYJ05_09400</name>
</gene>
<dbReference type="InterPro" id="IPR010281">
    <property type="entry name" value="DUF885"/>
</dbReference>
<dbReference type="OrthoDB" id="9760040at2"/>
<reference evidence="2" key="1">
    <citation type="submission" date="2016-02" db="EMBL/GenBank/DDBJ databases">
        <authorList>
            <person name="Kaur G."/>
            <person name="Nair G.R."/>
            <person name="Mayilraj S."/>
        </authorList>
    </citation>
    <scope>NUCLEOTIDE SEQUENCE [LARGE SCALE GENOMIC DNA]</scope>
    <source>
        <strain evidence="2">GA-15</strain>
    </source>
</reference>
<dbReference type="Proteomes" id="UP000076947">
    <property type="component" value="Unassembled WGS sequence"/>
</dbReference>
<sequence>MSSEHQPAREPSLLDASCDNFLADLAKLSPTDATEWGIEGYEGDLQDFSPDYFTAVADRTREMVADLDALDDSTDESDDDDDFDDVDYVTAAVLRDRLCLELDLHHHGEDIRNLNNIASPVQTIRDTLLLMPHDTAEQKDAIRSRLSKVEAALQGYRESLVEAANQGMVPPTRQINEVIGQCNALADASSMLDELGLEEGNAEVESAKTAFDDFSGWLSAELQPSSSNEDAVGRERYARFSKLFVGDSVDLDEAYEWGLHRLQEIHAEQLKLAEELYGPGTALRTAVRKLNADERYQLHGTDALVEWMQGVADKVISNLNGTYFDIPEQIQTIECKIDPAGTGGIFYTQPTEDFSRPGRMWWSVPAGQEIFHTWQELTTVHHEGAPGHHLQIGLALMEPNLNSWRRNACWNSGHGEGWALYAEALMAELGYMDDPGYRMGLLDSQRLRAARVVVDIGLHLGKKMPDGSGIWDKAHMKSFMRENTAMDDANLAFEVNRYLGWPGQAPSYAIGERLWHKTRDDAIAQGMTPRQFHSEALALGSIPMSILRETILD</sequence>
<organism evidence="1 2">
    <name type="scientific">Corynebacterium stationis</name>
    <dbReference type="NCBI Taxonomy" id="1705"/>
    <lineage>
        <taxon>Bacteria</taxon>
        <taxon>Bacillati</taxon>
        <taxon>Actinomycetota</taxon>
        <taxon>Actinomycetes</taxon>
        <taxon>Mycobacteriales</taxon>
        <taxon>Corynebacteriaceae</taxon>
        <taxon>Corynebacterium</taxon>
    </lineage>
</organism>
<proteinExistence type="predicted"/>
<keyword evidence="2" id="KW-1185">Reference proteome</keyword>
<dbReference type="Pfam" id="PF05960">
    <property type="entry name" value="DUF885"/>
    <property type="match status" value="1"/>
</dbReference>
<dbReference type="STRING" id="1705.CA21670_13255"/>
<evidence type="ECO:0000313" key="2">
    <source>
        <dbReference type="Proteomes" id="UP000076947"/>
    </source>
</evidence>